<gene>
    <name evidence="3" type="ORF">CCAE0312_LOCUS1260</name>
</gene>
<dbReference type="GO" id="GO:0032182">
    <property type="term" value="F:ubiquitin-like protein binding"/>
    <property type="evidence" value="ECO:0007669"/>
    <property type="project" value="TreeGrafter"/>
</dbReference>
<dbReference type="GO" id="GO:0097602">
    <property type="term" value="F:cullin family protein binding"/>
    <property type="evidence" value="ECO:0007669"/>
    <property type="project" value="TreeGrafter"/>
</dbReference>
<evidence type="ECO:0000259" key="2">
    <source>
        <dbReference type="PROSITE" id="PS51229"/>
    </source>
</evidence>
<comment type="function">
    <text evidence="1">Neddylation of cullins play an essential role in the regulation of SCF-type complexes activity.</text>
</comment>
<evidence type="ECO:0000256" key="1">
    <source>
        <dbReference type="RuleBase" id="RU410713"/>
    </source>
</evidence>
<dbReference type="GO" id="GO:0000151">
    <property type="term" value="C:ubiquitin ligase complex"/>
    <property type="evidence" value="ECO:0007669"/>
    <property type="project" value="TreeGrafter"/>
</dbReference>
<accession>A0A7S1XBP1</accession>
<dbReference type="AlphaFoldDB" id="A0A7S1XBP1"/>
<dbReference type="Gene3D" id="1.10.238.10">
    <property type="entry name" value="EF-hand"/>
    <property type="match status" value="1"/>
</dbReference>
<dbReference type="PROSITE" id="PS51229">
    <property type="entry name" value="DCUN1"/>
    <property type="match status" value="1"/>
</dbReference>
<reference evidence="3" key="1">
    <citation type="submission" date="2021-01" db="EMBL/GenBank/DDBJ databases">
        <authorList>
            <person name="Corre E."/>
            <person name="Pelletier E."/>
            <person name="Niang G."/>
            <person name="Scheremetjew M."/>
            <person name="Finn R."/>
            <person name="Kale V."/>
            <person name="Holt S."/>
            <person name="Cochrane G."/>
            <person name="Meng A."/>
            <person name="Brown T."/>
            <person name="Cohen L."/>
        </authorList>
    </citation>
    <scope>NUCLEOTIDE SEQUENCE</scope>
    <source>
        <strain evidence="3">SAG 36.94</strain>
    </source>
</reference>
<sequence>MGLRRTSILRLFESYADSHDDKIGPEGVERMFTDMHIDPLDIRGLVFAWKIRAHRPCEFSRKEFVDGLVDLGVDSLPKLSKVIEGIEKYIQSSNDFKSFYAFAYDYNREPDQKSLSIETAASLWQLILNGRFPLLDDWLQFISTKSHSIPKDTYLLLLEFADSIAPDLSNFDDAGMIGYAEVLQQGLTHSVGLRSGAWPVLIDEFVDHMRHRSVPP</sequence>
<dbReference type="PANTHER" id="PTHR12281">
    <property type="entry name" value="RP42 RELATED"/>
    <property type="match status" value="1"/>
</dbReference>
<evidence type="ECO:0000313" key="3">
    <source>
        <dbReference type="EMBL" id="CAD9225764.1"/>
    </source>
</evidence>
<dbReference type="InterPro" id="IPR042460">
    <property type="entry name" value="DCN1-like_PONY"/>
</dbReference>
<dbReference type="GO" id="GO:0045116">
    <property type="term" value="P:protein neddylation"/>
    <property type="evidence" value="ECO:0007669"/>
    <property type="project" value="TreeGrafter"/>
</dbReference>
<dbReference type="Gene3D" id="1.10.238.200">
    <property type="entry name" value="Cullin, PONY binding domain"/>
    <property type="match status" value="1"/>
</dbReference>
<protein>
    <recommendedName>
        <fullName evidence="1">Defective in cullin neddylation protein</fullName>
    </recommendedName>
</protein>
<feature type="domain" description="DCUN1" evidence="2">
    <location>
        <begin position="3"/>
        <end position="210"/>
    </location>
</feature>
<dbReference type="InterPro" id="IPR005176">
    <property type="entry name" value="PONY_dom"/>
</dbReference>
<dbReference type="EMBL" id="HBGH01002327">
    <property type="protein sequence ID" value="CAD9225764.1"/>
    <property type="molecule type" value="Transcribed_RNA"/>
</dbReference>
<dbReference type="PANTHER" id="PTHR12281:SF31">
    <property type="entry name" value="DCN1-LIKE PROTEIN 3"/>
    <property type="match status" value="1"/>
</dbReference>
<proteinExistence type="predicted"/>
<dbReference type="GO" id="GO:0031624">
    <property type="term" value="F:ubiquitin conjugating enzyme binding"/>
    <property type="evidence" value="ECO:0007669"/>
    <property type="project" value="TreeGrafter"/>
</dbReference>
<name>A0A7S1XBP1_9RHOD</name>
<dbReference type="InterPro" id="IPR014764">
    <property type="entry name" value="DCN-prot"/>
</dbReference>
<dbReference type="Pfam" id="PF03556">
    <property type="entry name" value="Cullin_binding"/>
    <property type="match status" value="1"/>
</dbReference>
<organism evidence="3">
    <name type="scientific">Compsopogon caeruleus</name>
    <dbReference type="NCBI Taxonomy" id="31354"/>
    <lineage>
        <taxon>Eukaryota</taxon>
        <taxon>Rhodophyta</taxon>
        <taxon>Compsopogonophyceae</taxon>
        <taxon>Compsopogonales</taxon>
        <taxon>Compsopogonaceae</taxon>
        <taxon>Compsopogon</taxon>
    </lineage>
</organism>